<dbReference type="PANTHER" id="PTHR42847">
    <property type="entry name" value="ALKANESULFONATE MONOOXYGENASE"/>
    <property type="match status" value="1"/>
</dbReference>
<dbReference type="PANTHER" id="PTHR42847:SF4">
    <property type="entry name" value="ALKANESULFONATE MONOOXYGENASE-RELATED"/>
    <property type="match status" value="1"/>
</dbReference>
<dbReference type="Gene3D" id="3.20.20.30">
    <property type="entry name" value="Luciferase-like domain"/>
    <property type="match status" value="1"/>
</dbReference>
<keyword evidence="7" id="KW-1185">Reference proteome</keyword>
<dbReference type="RefSeq" id="WP_345497909.1">
    <property type="nucleotide sequence ID" value="NZ_BAABJM010000005.1"/>
</dbReference>
<evidence type="ECO:0000313" key="7">
    <source>
        <dbReference type="Proteomes" id="UP001500603"/>
    </source>
</evidence>
<dbReference type="NCBIfam" id="TIGR03621">
    <property type="entry name" value="F420_MSMEG_2516"/>
    <property type="match status" value="1"/>
</dbReference>
<sequence length="297" mass="32582">MAEERNNVTERPFRFGVGVVGGASRAEWREKARRAEGLGFDVLQYADHLGLTSPFPALVTMAEATERVRVGTMVLNAGFYRPALLARDVASVDLLTDGRFEFGLGAGPDFAEPEFEAAGLPFPSPRQRIDHLRETIGEIRSLFAGEHEPPVTRRIPLLVAGSGNRLVRTAAEFADIVSLAGVPTDSIDSEQAGINALGERVEFVRTAAGQRFAEIEVSLMVQALEMPGLETPGLAMARMFNPDRSDEQLRQLPGVLRGSAREIADTLRHYRDSHSVSYFTVTEDNMVAFAKVIEELR</sequence>
<evidence type="ECO:0000256" key="4">
    <source>
        <dbReference type="ARBA" id="ARBA00023033"/>
    </source>
</evidence>
<dbReference type="SUPFAM" id="SSF51679">
    <property type="entry name" value="Bacterial luciferase-like"/>
    <property type="match status" value="1"/>
</dbReference>
<keyword evidence="1" id="KW-0285">Flavoprotein</keyword>
<comment type="caution">
    <text evidence="6">The sequence shown here is derived from an EMBL/GenBank/DDBJ whole genome shotgun (WGS) entry which is preliminary data.</text>
</comment>
<reference evidence="7" key="1">
    <citation type="journal article" date="2019" name="Int. J. Syst. Evol. Microbiol.">
        <title>The Global Catalogue of Microorganisms (GCM) 10K type strain sequencing project: providing services to taxonomists for standard genome sequencing and annotation.</title>
        <authorList>
            <consortium name="The Broad Institute Genomics Platform"/>
            <consortium name="The Broad Institute Genome Sequencing Center for Infectious Disease"/>
            <person name="Wu L."/>
            <person name="Ma J."/>
        </authorList>
    </citation>
    <scope>NUCLEOTIDE SEQUENCE [LARGE SCALE GENOMIC DNA]</scope>
    <source>
        <strain evidence="7">JCM 18298</strain>
    </source>
</reference>
<dbReference type="InterPro" id="IPR050172">
    <property type="entry name" value="SsuD_RutA_monooxygenase"/>
</dbReference>
<evidence type="ECO:0000259" key="5">
    <source>
        <dbReference type="Pfam" id="PF00296"/>
    </source>
</evidence>
<dbReference type="Proteomes" id="UP001500603">
    <property type="component" value="Unassembled WGS sequence"/>
</dbReference>
<evidence type="ECO:0000256" key="1">
    <source>
        <dbReference type="ARBA" id="ARBA00022630"/>
    </source>
</evidence>
<organism evidence="6 7">
    <name type="scientific">Nocardia callitridis</name>
    <dbReference type="NCBI Taxonomy" id="648753"/>
    <lineage>
        <taxon>Bacteria</taxon>
        <taxon>Bacillati</taxon>
        <taxon>Actinomycetota</taxon>
        <taxon>Actinomycetes</taxon>
        <taxon>Mycobacteriales</taxon>
        <taxon>Nocardiaceae</taxon>
        <taxon>Nocardia</taxon>
    </lineage>
</organism>
<keyword evidence="2" id="KW-0288">FMN</keyword>
<gene>
    <name evidence="6" type="ORF">GCM10023318_46850</name>
</gene>
<dbReference type="Pfam" id="PF00296">
    <property type="entry name" value="Bac_luciferase"/>
    <property type="match status" value="1"/>
</dbReference>
<feature type="domain" description="Luciferase-like" evidence="5">
    <location>
        <begin position="13"/>
        <end position="199"/>
    </location>
</feature>
<dbReference type="InterPro" id="IPR011251">
    <property type="entry name" value="Luciferase-like_dom"/>
</dbReference>
<accession>A0ABP9KRZ4</accession>
<evidence type="ECO:0000256" key="3">
    <source>
        <dbReference type="ARBA" id="ARBA00023002"/>
    </source>
</evidence>
<name>A0ABP9KRZ4_9NOCA</name>
<evidence type="ECO:0000256" key="2">
    <source>
        <dbReference type="ARBA" id="ARBA00022643"/>
    </source>
</evidence>
<keyword evidence="4" id="KW-0503">Monooxygenase</keyword>
<keyword evidence="3" id="KW-0560">Oxidoreductase</keyword>
<dbReference type="InterPro" id="IPR036661">
    <property type="entry name" value="Luciferase-like_sf"/>
</dbReference>
<protein>
    <submittedName>
        <fullName evidence="6">LLM class F420-dependent oxidoreductase</fullName>
    </submittedName>
</protein>
<evidence type="ECO:0000313" key="6">
    <source>
        <dbReference type="EMBL" id="GAA5062816.1"/>
    </source>
</evidence>
<dbReference type="EMBL" id="BAABJM010000005">
    <property type="protein sequence ID" value="GAA5062816.1"/>
    <property type="molecule type" value="Genomic_DNA"/>
</dbReference>
<dbReference type="InterPro" id="IPR019923">
    <property type="entry name" value="Lucif-like_OxRdtase_MSMEG_2516"/>
</dbReference>
<proteinExistence type="predicted"/>